<name>A0A835YTS2_9STRA</name>
<gene>
    <name evidence="2" type="ORF">JKP88DRAFT_222556</name>
</gene>
<feature type="signal peptide" evidence="1">
    <location>
        <begin position="1"/>
        <end position="35"/>
    </location>
</feature>
<organism evidence="2 3">
    <name type="scientific">Tribonema minus</name>
    <dbReference type="NCBI Taxonomy" id="303371"/>
    <lineage>
        <taxon>Eukaryota</taxon>
        <taxon>Sar</taxon>
        <taxon>Stramenopiles</taxon>
        <taxon>Ochrophyta</taxon>
        <taxon>PX clade</taxon>
        <taxon>Xanthophyceae</taxon>
        <taxon>Tribonematales</taxon>
        <taxon>Tribonemataceae</taxon>
        <taxon>Tribonema</taxon>
    </lineage>
</organism>
<dbReference type="EMBL" id="JAFCMP010000335">
    <property type="protein sequence ID" value="KAG5181146.1"/>
    <property type="molecule type" value="Genomic_DNA"/>
</dbReference>
<accession>A0A835YTS2</accession>
<feature type="chain" id="PRO_5033035518" description="Secreted protein" evidence="1">
    <location>
        <begin position="36"/>
        <end position="91"/>
    </location>
</feature>
<evidence type="ECO:0008006" key="4">
    <source>
        <dbReference type="Google" id="ProtNLM"/>
    </source>
</evidence>
<dbReference type="AlphaFoldDB" id="A0A835YTS2"/>
<keyword evidence="1" id="KW-0732">Signal</keyword>
<sequence>MVFEPALCIAPSIALGLNLPARLVLLLVTASSTTAHITASCAPRAVPVSRAVLMELQARAARICGVMPAALEVHMVALMHCTRCRLGLSAL</sequence>
<comment type="caution">
    <text evidence="2">The sequence shown here is derived from an EMBL/GenBank/DDBJ whole genome shotgun (WGS) entry which is preliminary data.</text>
</comment>
<dbReference type="Proteomes" id="UP000664859">
    <property type="component" value="Unassembled WGS sequence"/>
</dbReference>
<proteinExistence type="predicted"/>
<evidence type="ECO:0000313" key="2">
    <source>
        <dbReference type="EMBL" id="KAG5181146.1"/>
    </source>
</evidence>
<keyword evidence="3" id="KW-1185">Reference proteome</keyword>
<evidence type="ECO:0000256" key="1">
    <source>
        <dbReference type="SAM" id="SignalP"/>
    </source>
</evidence>
<protein>
    <recommendedName>
        <fullName evidence="4">Secreted protein</fullName>
    </recommendedName>
</protein>
<evidence type="ECO:0000313" key="3">
    <source>
        <dbReference type="Proteomes" id="UP000664859"/>
    </source>
</evidence>
<reference evidence="2" key="1">
    <citation type="submission" date="2021-02" db="EMBL/GenBank/DDBJ databases">
        <title>First Annotated Genome of the Yellow-green Alga Tribonema minus.</title>
        <authorList>
            <person name="Mahan K.M."/>
        </authorList>
    </citation>
    <scope>NUCLEOTIDE SEQUENCE</scope>
    <source>
        <strain evidence="2">UTEX B ZZ1240</strain>
    </source>
</reference>